<dbReference type="InterPro" id="IPR039905">
    <property type="entry name" value="CD2BP2/Lin1"/>
</dbReference>
<name>A0ABR3ZTZ1_9PEZI</name>
<dbReference type="PANTHER" id="PTHR13138">
    <property type="entry name" value="PROTEIN LIN1"/>
    <property type="match status" value="1"/>
</dbReference>
<comment type="caution">
    <text evidence="3">The sequence shown here is derived from an EMBL/GenBank/DDBJ whole genome shotgun (WGS) entry which is preliminary data.</text>
</comment>
<organism evidence="3 4">
    <name type="scientific">Sporothrix stenoceras</name>
    <dbReference type="NCBI Taxonomy" id="5173"/>
    <lineage>
        <taxon>Eukaryota</taxon>
        <taxon>Fungi</taxon>
        <taxon>Dikarya</taxon>
        <taxon>Ascomycota</taxon>
        <taxon>Pezizomycotina</taxon>
        <taxon>Sordariomycetes</taxon>
        <taxon>Sordariomycetidae</taxon>
        <taxon>Ophiostomatales</taxon>
        <taxon>Ophiostomataceae</taxon>
        <taxon>Sporothrix</taxon>
    </lineage>
</organism>
<feature type="compositionally biased region" description="Basic and acidic residues" evidence="1">
    <location>
        <begin position="189"/>
        <end position="230"/>
    </location>
</feature>
<gene>
    <name evidence="3" type="ORF">Sste5346_000281</name>
</gene>
<evidence type="ECO:0000313" key="3">
    <source>
        <dbReference type="EMBL" id="KAL1903652.1"/>
    </source>
</evidence>
<proteinExistence type="predicted"/>
<keyword evidence="4" id="KW-1185">Reference proteome</keyword>
<feature type="compositionally biased region" description="Basic and acidic residues" evidence="1">
    <location>
        <begin position="138"/>
        <end position="162"/>
    </location>
</feature>
<reference evidence="3 4" key="1">
    <citation type="journal article" date="2024" name="IMA Fungus">
        <title>IMA Genome - F19 : A genome assembly and annotation guide to empower mycologists, including annotated draft genome sequences of Ceratocystis pirilliformis, Diaporthe australafricana, Fusarium ophioides, Paecilomyces lecythidis, and Sporothrix stenoceras.</title>
        <authorList>
            <person name="Aylward J."/>
            <person name="Wilson A.M."/>
            <person name="Visagie C.M."/>
            <person name="Spraker J."/>
            <person name="Barnes I."/>
            <person name="Buitendag C."/>
            <person name="Ceriani C."/>
            <person name="Del Mar Angel L."/>
            <person name="du Plessis D."/>
            <person name="Fuchs T."/>
            <person name="Gasser K."/>
            <person name="Kramer D."/>
            <person name="Li W."/>
            <person name="Munsamy K."/>
            <person name="Piso A."/>
            <person name="Price J.L."/>
            <person name="Sonnekus B."/>
            <person name="Thomas C."/>
            <person name="van der Nest A."/>
            <person name="van Dijk A."/>
            <person name="van Heerden A."/>
            <person name="van Vuuren N."/>
            <person name="Yilmaz N."/>
            <person name="Duong T.A."/>
            <person name="van der Merwe N.A."/>
            <person name="Wingfield M.J."/>
            <person name="Wingfield B.D."/>
        </authorList>
    </citation>
    <scope>NUCLEOTIDE SEQUENCE [LARGE SCALE GENOMIC DNA]</scope>
    <source>
        <strain evidence="3 4">CMW 5346</strain>
    </source>
</reference>
<sequence length="538" mass="59186">MSSRYSAARPKRAGESFARQHHGGNTAGDGSGSDDDRASVARGPDKKVTFDVRNPSALAPDAREDDDVLDADVIGVNAGATKRGAVNIDGYDSDSDNETFNARAAQRKRPAKAANAGVGFSTTGNVEPEVNLFDELDNYDKRLKGEPVVDDKGEGGGDKKDADDDEDDDMFGGGDDDDEDEDSKKKKASKDGDGDTDEKGKKKWKEVRFLQKIEGQEEESKSGGHIRLDEESSSDEEDVALAIQEEDVDEEVGLGGLKKHAPKIDAFNMRQEQEEGAFDEAGNYIRKAVDADALHDRWLDGVSKKEMKRAAAAHEKREAELRQVRREDDEVITADLFGALITRLESGETPLTALARLGKNATKKPKTKRIPAWRLKQMEKKKQAQGGGDAGEDADQMDVDKTSTSVEAKADDDPEQARLKVEIDAITEAADRLLNRDYPEIYEMPREKLIKEYRIETGETWVEPEKPTDNGALNDNNANGGATKMWEYRWIDGRDGGAKQGPYDGPTMKAWQDAGYFEGVEFRPARSEGAWSKDISFA</sequence>
<dbReference type="InterPro" id="IPR035445">
    <property type="entry name" value="GYF-like_dom_sf"/>
</dbReference>
<dbReference type="Gene3D" id="3.30.1490.40">
    <property type="match status" value="1"/>
</dbReference>
<accession>A0ABR3ZTZ1</accession>
<feature type="region of interest" description="Disordered" evidence="1">
    <location>
        <begin position="104"/>
        <end position="238"/>
    </location>
</feature>
<evidence type="ECO:0000313" key="4">
    <source>
        <dbReference type="Proteomes" id="UP001583186"/>
    </source>
</evidence>
<dbReference type="PROSITE" id="PS50829">
    <property type="entry name" value="GYF"/>
    <property type="match status" value="1"/>
</dbReference>
<dbReference type="EMBL" id="JAWCUI010000001">
    <property type="protein sequence ID" value="KAL1903652.1"/>
    <property type="molecule type" value="Genomic_DNA"/>
</dbReference>
<feature type="compositionally biased region" description="Acidic residues" evidence="1">
    <location>
        <begin position="163"/>
        <end position="181"/>
    </location>
</feature>
<feature type="region of interest" description="Disordered" evidence="1">
    <location>
        <begin position="375"/>
        <end position="414"/>
    </location>
</feature>
<feature type="compositionally biased region" description="Basic and acidic residues" evidence="1">
    <location>
        <begin position="34"/>
        <end position="50"/>
    </location>
</feature>
<dbReference type="SUPFAM" id="SSF55277">
    <property type="entry name" value="GYF domain"/>
    <property type="match status" value="1"/>
</dbReference>
<dbReference type="PANTHER" id="PTHR13138:SF3">
    <property type="entry name" value="CD2 ANTIGEN CYTOPLASMIC TAIL-BINDING PROTEIN 2"/>
    <property type="match status" value="1"/>
</dbReference>
<evidence type="ECO:0000259" key="2">
    <source>
        <dbReference type="PROSITE" id="PS50829"/>
    </source>
</evidence>
<protein>
    <recommendedName>
        <fullName evidence="2">GYF domain-containing protein</fullName>
    </recommendedName>
</protein>
<feature type="region of interest" description="Disordered" evidence="1">
    <location>
        <begin position="1"/>
        <end position="65"/>
    </location>
</feature>
<dbReference type="Pfam" id="PF02213">
    <property type="entry name" value="GYF"/>
    <property type="match status" value="1"/>
</dbReference>
<evidence type="ECO:0000256" key="1">
    <source>
        <dbReference type="SAM" id="MobiDB-lite"/>
    </source>
</evidence>
<dbReference type="InterPro" id="IPR003169">
    <property type="entry name" value="GYF"/>
</dbReference>
<dbReference type="Proteomes" id="UP001583186">
    <property type="component" value="Unassembled WGS sequence"/>
</dbReference>
<feature type="domain" description="GYF" evidence="2">
    <location>
        <begin position="483"/>
        <end position="538"/>
    </location>
</feature>